<proteinExistence type="predicted"/>
<keyword evidence="1" id="KW-0472">Membrane</keyword>
<dbReference type="OrthoDB" id="5333961at2"/>
<keyword evidence="1" id="KW-1133">Transmembrane helix</keyword>
<evidence type="ECO:0000313" key="2">
    <source>
        <dbReference type="EMBL" id="SDI60552.1"/>
    </source>
</evidence>
<sequence>METGLLILFFYGVLHSFGPDHLVVIANFSIGKQSRQAFLNVLMFACGHGLMLFVFAQLLALYHLPLWLTNSGELIAASAICLMGIYLLYMSVTGQIQFRRHEHHGEPHVHIWFGKAHQHKRTDGASALALGALMGIGGVRGMLVTLGMVNGVAIDLTMVAAFVAGVLLCFSLFGALVLLFNRRVLTRHKNVNRVFFCTGSLSLATGLLLIGT</sequence>
<protein>
    <submittedName>
        <fullName evidence="2">ABC-type nickel/cobalt efflux system, permease component RcnA</fullName>
    </submittedName>
</protein>
<dbReference type="RefSeq" id="WP_090361974.1">
    <property type="nucleotide sequence ID" value="NZ_FNEM01000002.1"/>
</dbReference>
<feature type="transmembrane region" description="Helical" evidence="1">
    <location>
        <begin position="74"/>
        <end position="92"/>
    </location>
</feature>
<accession>A0A1G8LXT7</accession>
<reference evidence="3" key="1">
    <citation type="submission" date="2016-10" db="EMBL/GenBank/DDBJ databases">
        <authorList>
            <person name="Varghese N."/>
            <person name="Submissions S."/>
        </authorList>
    </citation>
    <scope>NUCLEOTIDE SEQUENCE [LARGE SCALE GENOMIC DNA]</scope>
    <source>
        <strain evidence="3">DSM 23317</strain>
    </source>
</reference>
<feature type="transmembrane region" description="Helical" evidence="1">
    <location>
        <begin position="158"/>
        <end position="179"/>
    </location>
</feature>
<feature type="transmembrane region" description="Helical" evidence="1">
    <location>
        <begin position="6"/>
        <end position="30"/>
    </location>
</feature>
<evidence type="ECO:0000256" key="1">
    <source>
        <dbReference type="SAM" id="Phobius"/>
    </source>
</evidence>
<dbReference type="Proteomes" id="UP000199527">
    <property type="component" value="Unassembled WGS sequence"/>
</dbReference>
<gene>
    <name evidence="2" type="ORF">SAMN04488540_102204</name>
</gene>
<keyword evidence="1" id="KW-0812">Transmembrane</keyword>
<feature type="transmembrane region" description="Helical" evidence="1">
    <location>
        <begin position="125"/>
        <end position="146"/>
    </location>
</feature>
<organism evidence="2 3">
    <name type="scientific">Ferrimonas sediminum</name>
    <dbReference type="NCBI Taxonomy" id="718193"/>
    <lineage>
        <taxon>Bacteria</taxon>
        <taxon>Pseudomonadati</taxon>
        <taxon>Pseudomonadota</taxon>
        <taxon>Gammaproteobacteria</taxon>
        <taxon>Alteromonadales</taxon>
        <taxon>Ferrimonadaceae</taxon>
        <taxon>Ferrimonas</taxon>
    </lineage>
</organism>
<feature type="transmembrane region" description="Helical" evidence="1">
    <location>
        <begin position="191"/>
        <end position="210"/>
    </location>
</feature>
<dbReference type="AlphaFoldDB" id="A0A1G8LXT7"/>
<dbReference type="EMBL" id="FNEM01000002">
    <property type="protein sequence ID" value="SDI60552.1"/>
    <property type="molecule type" value="Genomic_DNA"/>
</dbReference>
<feature type="transmembrane region" description="Helical" evidence="1">
    <location>
        <begin position="37"/>
        <end position="62"/>
    </location>
</feature>
<keyword evidence="3" id="KW-1185">Reference proteome</keyword>
<evidence type="ECO:0000313" key="3">
    <source>
        <dbReference type="Proteomes" id="UP000199527"/>
    </source>
</evidence>
<name>A0A1G8LXT7_9GAMM</name>